<dbReference type="InterPro" id="IPR050109">
    <property type="entry name" value="HTH-type_TetR-like_transc_reg"/>
</dbReference>
<dbReference type="EMBL" id="CAFBMK010000453">
    <property type="protein sequence ID" value="CAB4959207.1"/>
    <property type="molecule type" value="Genomic_DNA"/>
</dbReference>
<protein>
    <submittedName>
        <fullName evidence="6">Unannotated protein</fullName>
    </submittedName>
</protein>
<accession>A0A6J7KU18</accession>
<name>A0A6J7KU18_9ZZZZ</name>
<evidence type="ECO:0000256" key="4">
    <source>
        <dbReference type="SAM" id="MobiDB-lite"/>
    </source>
</evidence>
<evidence type="ECO:0000256" key="3">
    <source>
        <dbReference type="ARBA" id="ARBA00023163"/>
    </source>
</evidence>
<feature type="region of interest" description="Disordered" evidence="4">
    <location>
        <begin position="1"/>
        <end position="22"/>
    </location>
</feature>
<evidence type="ECO:0000313" key="6">
    <source>
        <dbReference type="EMBL" id="CAB4959207.1"/>
    </source>
</evidence>
<dbReference type="InterPro" id="IPR036271">
    <property type="entry name" value="Tet_transcr_reg_TetR-rel_C_sf"/>
</dbReference>
<dbReference type="AlphaFoldDB" id="A0A6J7KU18"/>
<dbReference type="SUPFAM" id="SSF46689">
    <property type="entry name" value="Homeodomain-like"/>
    <property type="match status" value="1"/>
</dbReference>
<dbReference type="InterPro" id="IPR009057">
    <property type="entry name" value="Homeodomain-like_sf"/>
</dbReference>
<keyword evidence="1" id="KW-0805">Transcription regulation</keyword>
<reference evidence="6" key="1">
    <citation type="submission" date="2020-05" db="EMBL/GenBank/DDBJ databases">
        <authorList>
            <person name="Chiriac C."/>
            <person name="Salcher M."/>
            <person name="Ghai R."/>
            <person name="Kavagutti S V."/>
        </authorList>
    </citation>
    <scope>NUCLEOTIDE SEQUENCE</scope>
</reference>
<dbReference type="PRINTS" id="PR00455">
    <property type="entry name" value="HTHTETR"/>
</dbReference>
<keyword evidence="3" id="KW-0804">Transcription</keyword>
<organism evidence="6">
    <name type="scientific">freshwater metagenome</name>
    <dbReference type="NCBI Taxonomy" id="449393"/>
    <lineage>
        <taxon>unclassified sequences</taxon>
        <taxon>metagenomes</taxon>
        <taxon>ecological metagenomes</taxon>
    </lineage>
</organism>
<dbReference type="PANTHER" id="PTHR30055">
    <property type="entry name" value="HTH-TYPE TRANSCRIPTIONAL REGULATOR RUTR"/>
    <property type="match status" value="1"/>
</dbReference>
<feature type="domain" description="HTH tetR-type" evidence="5">
    <location>
        <begin position="27"/>
        <end position="86"/>
    </location>
</feature>
<proteinExistence type="predicted"/>
<dbReference type="InterPro" id="IPR049445">
    <property type="entry name" value="TetR_SbtR-like_C"/>
</dbReference>
<dbReference type="Pfam" id="PF00440">
    <property type="entry name" value="TetR_N"/>
    <property type="match status" value="1"/>
</dbReference>
<dbReference type="PROSITE" id="PS50977">
    <property type="entry name" value="HTH_TETR_2"/>
    <property type="match status" value="1"/>
</dbReference>
<evidence type="ECO:0000256" key="2">
    <source>
        <dbReference type="ARBA" id="ARBA00023125"/>
    </source>
</evidence>
<dbReference type="SUPFAM" id="SSF48498">
    <property type="entry name" value="Tetracyclin repressor-like, C-terminal domain"/>
    <property type="match status" value="1"/>
</dbReference>
<evidence type="ECO:0000256" key="1">
    <source>
        <dbReference type="ARBA" id="ARBA00023015"/>
    </source>
</evidence>
<gene>
    <name evidence="6" type="ORF">UFOPK3564_03952</name>
</gene>
<evidence type="ECO:0000259" key="5">
    <source>
        <dbReference type="PROSITE" id="PS50977"/>
    </source>
</evidence>
<dbReference type="GO" id="GO:0000976">
    <property type="term" value="F:transcription cis-regulatory region binding"/>
    <property type="evidence" value="ECO:0007669"/>
    <property type="project" value="TreeGrafter"/>
</dbReference>
<dbReference type="InterPro" id="IPR001647">
    <property type="entry name" value="HTH_TetR"/>
</dbReference>
<keyword evidence="2" id="KW-0238">DNA-binding</keyword>
<dbReference type="PANTHER" id="PTHR30055:SF234">
    <property type="entry name" value="HTH-TYPE TRANSCRIPTIONAL REGULATOR BETI"/>
    <property type="match status" value="1"/>
</dbReference>
<dbReference type="Gene3D" id="1.10.357.10">
    <property type="entry name" value="Tetracycline Repressor, domain 2"/>
    <property type="match status" value="1"/>
</dbReference>
<sequence length="234" mass="24878">MSTVTVESAPEQGGTEDVARPLRADARRNRERVLAAATEVFAEQGAEASVAEIARRAGVGAGTLFRHFPTKHDLLLATLEVGFDDVQAAIEQAASLDDGWQGLVHVLTVCAEIQARDRGFLESVGPELFQEPTLQRRNAERMASLSVVLERAQADGLVRDDLRAEDVPFLISAVGGATGKCSRGGAIDPELWRRYLGIVLDGMRPAGASPLPVDAPTFEQLTASCQATAVSGTT</sequence>
<dbReference type="Pfam" id="PF21597">
    <property type="entry name" value="TetR_C_43"/>
    <property type="match status" value="1"/>
</dbReference>
<dbReference type="GO" id="GO:0003700">
    <property type="term" value="F:DNA-binding transcription factor activity"/>
    <property type="evidence" value="ECO:0007669"/>
    <property type="project" value="TreeGrafter"/>
</dbReference>